<proteinExistence type="inferred from homology"/>
<keyword evidence="1" id="KW-0547">Nucleotide-binding</keyword>
<sequence length="574" mass="62895">MSQNISASAVSETPESERMLCDELVRLVDAGISIIQIKTREPGRTLEILRKHITADQANAYREFDIVSGTRNNFSPANYSEHALAGTNNDAMKYVEAIGFIHRDLNSSDGILRQPDPKLLHCVYNVPIEMTNNNHLVLETLKLYYTVLPSTKACMIFITGEDSLKLPTGMVHVINAPTPTLSELENYLRATLERVADDYEGGLEIDDGQYTALARLGLGMTKDEFDNCVCLVIVDNPDSEVDTLTAEPFFEGIARGKTEIVKSSDILELYHPESIENVAGMAGLKDWVGARVNCFSDEAREFGIQPPKAVALVGVPGTGKSLAAKAISSVLGVPLLRLDFGKVFSKWVGDSESRMRSALNMVSSMGQLVLMVDEIDKGLGGIGQGGADSGTSSRVLGAFLTWMQDNDSGCLVVVTANRIDGLPPELFRKGRMDQVFSVGMPNAEERRAVLEVHLRRRGRSLEDFSESELSEFELVSDGYVPAEIEQAVKDALILAFNEDPGNPTLEMRHILSAMDSSVPMSQSHADQIARITEWAEKNAVPVNQPIRVRSETSPAVVRRDRAPRSRSNRILGGK</sequence>
<evidence type="ECO:0000313" key="8">
    <source>
        <dbReference type="Proteomes" id="UP000224832"/>
    </source>
</evidence>
<dbReference type="Pfam" id="PF00004">
    <property type="entry name" value="AAA"/>
    <property type="match status" value="1"/>
</dbReference>
<evidence type="ECO:0000256" key="5">
    <source>
        <dbReference type="SAM" id="MobiDB-lite"/>
    </source>
</evidence>
<dbReference type="GO" id="GO:0005524">
    <property type="term" value="F:ATP binding"/>
    <property type="evidence" value="ECO:0007669"/>
    <property type="project" value="UniProtKB-KW"/>
</dbReference>
<dbReference type="Gene3D" id="3.40.50.300">
    <property type="entry name" value="P-loop containing nucleotide triphosphate hydrolases"/>
    <property type="match status" value="1"/>
</dbReference>
<dbReference type="SMART" id="SM00382">
    <property type="entry name" value="AAA"/>
    <property type="match status" value="1"/>
</dbReference>
<organism evidence="7 8">
    <name type="scientific">Pseudomonas phage SM1</name>
    <dbReference type="NCBI Taxonomy" id="1772332"/>
    <lineage>
        <taxon>Viruses</taxon>
        <taxon>Duplodnaviria</taxon>
        <taxon>Heunggongvirae</taxon>
        <taxon>Uroviricota</taxon>
        <taxon>Caudoviricetes</taxon>
        <taxon>Samunavirus</taxon>
        <taxon>Samunavirus SM1</taxon>
    </lineage>
</organism>
<dbReference type="Gene3D" id="1.10.8.60">
    <property type="match status" value="1"/>
</dbReference>
<dbReference type="PANTHER" id="PTHR42960:SF1">
    <property type="entry name" value="YCF46 PROTEIN"/>
    <property type="match status" value="1"/>
</dbReference>
<comment type="similarity">
    <text evidence="3">Belongs to the AAA ATPase family. Highly divergent.</text>
</comment>
<evidence type="ECO:0000256" key="3">
    <source>
        <dbReference type="ARBA" id="ARBA00038088"/>
    </source>
</evidence>
<evidence type="ECO:0000313" key="7">
    <source>
        <dbReference type="EMBL" id="ALT58019.1"/>
    </source>
</evidence>
<name>A0A0U3CC34_9CAUD</name>
<dbReference type="OrthoDB" id="17083at10239"/>
<gene>
    <name evidence="7" type="ORF">SM1_026</name>
</gene>
<reference evidence="7 8" key="1">
    <citation type="submission" date="2015-12" db="EMBL/GenBank/DDBJ databases">
        <title>In silico genomic study of Pseudomonas phage SM1.</title>
        <authorList>
            <person name="Zawawi N.A.M."/>
            <person name="Mat-Arip Y."/>
            <person name="Wan-Jauhari W.K."/>
            <person name="Fauzi A.A."/>
            <person name="Yee F.J."/>
        </authorList>
    </citation>
    <scope>NUCLEOTIDE SEQUENCE [LARGE SCALE GENOMIC DNA]</scope>
</reference>
<accession>A0A0U3CC34</accession>
<dbReference type="EMBL" id="KU245542">
    <property type="protein sequence ID" value="ALT58019.1"/>
    <property type="molecule type" value="Genomic_DNA"/>
</dbReference>
<keyword evidence="2" id="KW-0067">ATP-binding</keyword>
<dbReference type="InterPro" id="IPR003593">
    <property type="entry name" value="AAA+_ATPase"/>
</dbReference>
<dbReference type="InterPro" id="IPR003959">
    <property type="entry name" value="ATPase_AAA_core"/>
</dbReference>
<evidence type="ECO:0000256" key="2">
    <source>
        <dbReference type="ARBA" id="ARBA00022840"/>
    </source>
</evidence>
<protein>
    <recommendedName>
        <fullName evidence="4">Uncharacterized AAA domain-containing protein ycf46</fullName>
    </recommendedName>
</protein>
<feature type="region of interest" description="Disordered" evidence="5">
    <location>
        <begin position="551"/>
        <end position="574"/>
    </location>
</feature>
<dbReference type="PANTHER" id="PTHR42960">
    <property type="entry name" value="YCF46 PROTEIN"/>
    <property type="match status" value="1"/>
</dbReference>
<dbReference type="Proteomes" id="UP000224832">
    <property type="component" value="Segment"/>
</dbReference>
<dbReference type="SMR" id="A0A0U3CC34"/>
<dbReference type="GO" id="GO:0016887">
    <property type="term" value="F:ATP hydrolysis activity"/>
    <property type="evidence" value="ECO:0007669"/>
    <property type="project" value="InterPro"/>
</dbReference>
<dbReference type="InterPro" id="IPR027417">
    <property type="entry name" value="P-loop_NTPase"/>
</dbReference>
<evidence type="ECO:0000259" key="6">
    <source>
        <dbReference type="SMART" id="SM00382"/>
    </source>
</evidence>
<keyword evidence="8" id="KW-1185">Reference proteome</keyword>
<dbReference type="InterPro" id="IPR052381">
    <property type="entry name" value="AAA_domain_protein"/>
</dbReference>
<feature type="domain" description="AAA+ ATPase" evidence="6">
    <location>
        <begin position="306"/>
        <end position="441"/>
    </location>
</feature>
<evidence type="ECO:0000256" key="1">
    <source>
        <dbReference type="ARBA" id="ARBA00022741"/>
    </source>
</evidence>
<evidence type="ECO:0000256" key="4">
    <source>
        <dbReference type="ARBA" id="ARBA00040480"/>
    </source>
</evidence>
<dbReference type="SUPFAM" id="SSF52540">
    <property type="entry name" value="P-loop containing nucleoside triphosphate hydrolases"/>
    <property type="match status" value="1"/>
</dbReference>